<organism evidence="1">
    <name type="scientific">freshwater metagenome</name>
    <dbReference type="NCBI Taxonomy" id="449393"/>
    <lineage>
        <taxon>unclassified sequences</taxon>
        <taxon>metagenomes</taxon>
        <taxon>ecological metagenomes</taxon>
    </lineage>
</organism>
<accession>A0A6J6YLC7</accession>
<sequence>MFRSFLVVGVNEETFRLIVSKSIDKSLRIWSGNKDTKYEYLERFASKSGNARTLVDAPPSSDLASRIKVFLLDRAK</sequence>
<protein>
    <submittedName>
        <fullName evidence="1">Unannotated protein</fullName>
    </submittedName>
</protein>
<reference evidence="1" key="1">
    <citation type="submission" date="2020-05" db="EMBL/GenBank/DDBJ databases">
        <authorList>
            <person name="Chiriac C."/>
            <person name="Salcher M."/>
            <person name="Ghai R."/>
            <person name="Kavagutti S V."/>
        </authorList>
    </citation>
    <scope>NUCLEOTIDE SEQUENCE</scope>
</reference>
<evidence type="ECO:0000313" key="1">
    <source>
        <dbReference type="EMBL" id="CAB4810250.1"/>
    </source>
</evidence>
<proteinExistence type="predicted"/>
<gene>
    <name evidence="1" type="ORF">UFOPK3083_00868</name>
</gene>
<dbReference type="AlphaFoldDB" id="A0A6J6YLC7"/>
<name>A0A6J6YLC7_9ZZZZ</name>
<dbReference type="EMBL" id="CAFAAT010000114">
    <property type="protein sequence ID" value="CAB4810250.1"/>
    <property type="molecule type" value="Genomic_DNA"/>
</dbReference>